<dbReference type="GO" id="GO:0016787">
    <property type="term" value="F:hydrolase activity"/>
    <property type="evidence" value="ECO:0007669"/>
    <property type="project" value="UniProtKB-KW"/>
</dbReference>
<protein>
    <submittedName>
        <fullName evidence="3">Alpha/beta hydrolase</fullName>
    </submittedName>
</protein>
<accession>A0A8J3AH14</accession>
<evidence type="ECO:0000259" key="2">
    <source>
        <dbReference type="Pfam" id="PF00561"/>
    </source>
</evidence>
<proteinExistence type="predicted"/>
<feature type="domain" description="AB hydrolase-1" evidence="2">
    <location>
        <begin position="42"/>
        <end position="295"/>
    </location>
</feature>
<keyword evidence="3" id="KW-0378">Hydrolase</keyword>
<keyword evidence="4" id="KW-1185">Reference proteome</keyword>
<dbReference type="InterPro" id="IPR050471">
    <property type="entry name" value="AB_hydrolase"/>
</dbReference>
<dbReference type="SUPFAM" id="SSF53474">
    <property type="entry name" value="alpha/beta-Hydrolases"/>
    <property type="match status" value="1"/>
</dbReference>
<dbReference type="Pfam" id="PF00561">
    <property type="entry name" value="Abhydrolase_1"/>
    <property type="match status" value="1"/>
</dbReference>
<dbReference type="EMBL" id="BMHA01000013">
    <property type="protein sequence ID" value="GGI08965.1"/>
    <property type="molecule type" value="Genomic_DNA"/>
</dbReference>
<evidence type="ECO:0000313" key="4">
    <source>
        <dbReference type="Proteomes" id="UP000650511"/>
    </source>
</evidence>
<reference evidence="3" key="1">
    <citation type="journal article" date="2014" name="Int. J. Syst. Evol. Microbiol.">
        <title>Complete genome sequence of Corynebacterium casei LMG S-19264T (=DSM 44701T), isolated from a smear-ripened cheese.</title>
        <authorList>
            <consortium name="US DOE Joint Genome Institute (JGI-PGF)"/>
            <person name="Walter F."/>
            <person name="Albersmeier A."/>
            <person name="Kalinowski J."/>
            <person name="Ruckert C."/>
        </authorList>
    </citation>
    <scope>NUCLEOTIDE SEQUENCE</scope>
    <source>
        <strain evidence="3">CGMCC 1.14988</strain>
    </source>
</reference>
<name>A0A8J3AH14_9ACTN</name>
<dbReference type="Proteomes" id="UP000650511">
    <property type="component" value="Unassembled WGS sequence"/>
</dbReference>
<evidence type="ECO:0000256" key="1">
    <source>
        <dbReference type="SAM" id="MobiDB-lite"/>
    </source>
</evidence>
<dbReference type="InterPro" id="IPR000073">
    <property type="entry name" value="AB_hydrolase_1"/>
</dbReference>
<comment type="caution">
    <text evidence="3">The sequence shown here is derived from an EMBL/GenBank/DDBJ whole genome shotgun (WGS) entry which is preliminary data.</text>
</comment>
<dbReference type="Gene3D" id="3.40.50.1820">
    <property type="entry name" value="alpha/beta hydrolase"/>
    <property type="match status" value="1"/>
</dbReference>
<organism evidence="3 4">
    <name type="scientific">Egicoccus halophilus</name>
    <dbReference type="NCBI Taxonomy" id="1670830"/>
    <lineage>
        <taxon>Bacteria</taxon>
        <taxon>Bacillati</taxon>
        <taxon>Actinomycetota</taxon>
        <taxon>Nitriliruptoria</taxon>
        <taxon>Egicoccales</taxon>
        <taxon>Egicoccaceae</taxon>
        <taxon>Egicoccus</taxon>
    </lineage>
</organism>
<feature type="region of interest" description="Disordered" evidence="1">
    <location>
        <begin position="312"/>
        <end position="333"/>
    </location>
</feature>
<reference evidence="3" key="2">
    <citation type="submission" date="2020-09" db="EMBL/GenBank/DDBJ databases">
        <authorList>
            <person name="Sun Q."/>
            <person name="Zhou Y."/>
        </authorList>
    </citation>
    <scope>NUCLEOTIDE SEQUENCE</scope>
    <source>
        <strain evidence="3">CGMCC 1.14988</strain>
    </source>
</reference>
<dbReference type="RefSeq" id="WP_130648723.1">
    <property type="nucleotide sequence ID" value="NZ_BMHA01000013.1"/>
</dbReference>
<dbReference type="PANTHER" id="PTHR43433:SF10">
    <property type="entry name" value="AB HYDROLASE-1 DOMAIN-CONTAINING PROTEIN"/>
    <property type="match status" value="1"/>
</dbReference>
<evidence type="ECO:0000313" key="3">
    <source>
        <dbReference type="EMBL" id="GGI08965.1"/>
    </source>
</evidence>
<dbReference type="OrthoDB" id="5431692at2"/>
<gene>
    <name evidence="3" type="ORF">GCM10011354_31720</name>
</gene>
<dbReference type="PANTHER" id="PTHR43433">
    <property type="entry name" value="HYDROLASE, ALPHA/BETA FOLD FAMILY PROTEIN"/>
    <property type="match status" value="1"/>
</dbReference>
<dbReference type="InterPro" id="IPR029058">
    <property type="entry name" value="AB_hydrolase_fold"/>
</dbReference>
<dbReference type="AlphaFoldDB" id="A0A8J3AH14"/>
<sequence>MDEHTWENDRGGHLWPKDHEAVASDGVRVRYTVLGREHRATPPIVLCAGYVCPDTYWRSLAEDLADRHRVVVLNYRGIGASTSPDRSGRRRRDRAEDFRIERLAEDVAAVCDAEAVTAAVVIGHSMGCQVAFALWRARPDLVAGLVLVTGPYASPLRTFYGRDLGARLFPLAYAAAPLIPTVVRRLAMQTPRLPVAMPVARALRALGPYTPDEAMVGYFRHLGELDPEAMLQVARGMHEFDAGPWLSEVDVPTLILTGGADPWTPPEVGEGMASTMPDAELAIVEDGTHGALIEFPDEIADTVADFLHRRLGAPSRPRRGAPGRIVPATPLPD</sequence>